<keyword evidence="1 3" id="KW-0378">Hydrolase</keyword>
<dbReference type="AlphaFoldDB" id="A0A1H7N2Q3"/>
<gene>
    <name evidence="3" type="primary">aguA</name>
    <name evidence="4" type="ORF">SAMN05216214_1093</name>
</gene>
<feature type="active site" description="Amidino-cysteine intermediate" evidence="3">
    <location>
        <position position="358"/>
    </location>
</feature>
<keyword evidence="2 3" id="KW-0620">Polyamine biosynthesis</keyword>
<comment type="subunit">
    <text evidence="3">Homodimer.</text>
</comment>
<dbReference type="InterPro" id="IPR017754">
    <property type="entry name" value="Agmatine_deiminase"/>
</dbReference>
<dbReference type="GO" id="GO:0033388">
    <property type="term" value="P:putrescine biosynthetic process from arginine"/>
    <property type="evidence" value="ECO:0007669"/>
    <property type="project" value="UniProtKB-UniRule"/>
</dbReference>
<dbReference type="GO" id="GO:0004668">
    <property type="term" value="F:protein-arginine deiminase activity"/>
    <property type="evidence" value="ECO:0007669"/>
    <property type="project" value="InterPro"/>
</dbReference>
<dbReference type="UniPathway" id="UPA00534">
    <property type="reaction ID" value="UER00285"/>
</dbReference>
<organism evidence="4 5">
    <name type="scientific">Atopomonas hussainii</name>
    <dbReference type="NCBI Taxonomy" id="1429083"/>
    <lineage>
        <taxon>Bacteria</taxon>
        <taxon>Pseudomonadati</taxon>
        <taxon>Pseudomonadota</taxon>
        <taxon>Gammaproteobacteria</taxon>
        <taxon>Pseudomonadales</taxon>
        <taxon>Pseudomonadaceae</taxon>
        <taxon>Atopomonas</taxon>
    </lineage>
</organism>
<comment type="similarity">
    <text evidence="3">Belongs to the agmatine deiminase family.</text>
</comment>
<dbReference type="STRING" id="1429083.GCA_001885685_02952"/>
<dbReference type="SUPFAM" id="SSF55909">
    <property type="entry name" value="Pentein"/>
    <property type="match status" value="1"/>
</dbReference>
<dbReference type="EMBL" id="FOAS01000009">
    <property type="protein sequence ID" value="SEL17609.1"/>
    <property type="molecule type" value="Genomic_DNA"/>
</dbReference>
<comment type="pathway">
    <text evidence="3">Amine and polyamine biosynthesis; putrescine biosynthesis via agmatine pathway; N-carbamoylputrescine from agmatine: step 1/1.</text>
</comment>
<name>A0A1H7N2Q3_9GAMM</name>
<evidence type="ECO:0000313" key="4">
    <source>
        <dbReference type="EMBL" id="SEL17609.1"/>
    </source>
</evidence>
<keyword evidence="5" id="KW-1185">Reference proteome</keyword>
<evidence type="ECO:0000256" key="3">
    <source>
        <dbReference type="HAMAP-Rule" id="MF_01841"/>
    </source>
</evidence>
<dbReference type="RefSeq" id="WP_083394294.1">
    <property type="nucleotide sequence ID" value="NZ_FOAS01000009.1"/>
</dbReference>
<dbReference type="NCBIfam" id="TIGR03380">
    <property type="entry name" value="agmatine_aguA"/>
    <property type="match status" value="1"/>
</dbReference>
<dbReference type="Pfam" id="PF04371">
    <property type="entry name" value="PAD_porph"/>
    <property type="match status" value="1"/>
</dbReference>
<proteinExistence type="inferred from homology"/>
<dbReference type="Proteomes" id="UP000185766">
    <property type="component" value="Unassembled WGS sequence"/>
</dbReference>
<comment type="function">
    <text evidence="3">Mediates the hydrolysis of agmatine into N-carbamoylputrescine in the arginine decarboxylase (ADC) pathway of putrescine biosynthesis, a basic polyamine.</text>
</comment>
<sequence>MTTLTSTPRADGFRMPAEWEAHQQTWMAWPERPDNWRLGGKPAQAAFTAVAAAIARFEPVTVCASAAQYENAVARLAEYSNIRVVEISTDDAWVRDTGPTFVINDQGAVRGVDWAFNAWGGLNGGLYFPWLRDDQVAQKILQIEGCQRYRTEGFVLEGGSIHVDGEGTLITTEECLLNANRNPHLTREQIEALLAEHLAVDTVIWLPDGLYNDETDGHVDNFCCYVRPGEVLLAWTDDANDPNYPRCQAALRVLENARDAKGRSLTVHKIAIPGPLYATAEECAGVDWVAGSQPRDPSIRLAGSYVNFLIVNGGIIAPKFDDAKDAEAEATLKQIFPEHEVVMVPGREILLGGGNIHCITQQQPSAQRPALSFTGYTAKRRPLFAAGGGVFLPWGFTAPICL</sequence>
<dbReference type="PANTHER" id="PTHR31377:SF0">
    <property type="entry name" value="AGMATINE DEIMINASE-RELATED"/>
    <property type="match status" value="1"/>
</dbReference>
<evidence type="ECO:0000256" key="2">
    <source>
        <dbReference type="ARBA" id="ARBA00023115"/>
    </source>
</evidence>
<dbReference type="HAMAP" id="MF_01841">
    <property type="entry name" value="Agmatine_deimin"/>
    <property type="match status" value="1"/>
</dbReference>
<comment type="catalytic activity">
    <reaction evidence="3">
        <text>agmatine + H2O = N-carbamoylputrescine + NH4(+)</text>
        <dbReference type="Rhea" id="RHEA:18037"/>
        <dbReference type="ChEBI" id="CHEBI:15377"/>
        <dbReference type="ChEBI" id="CHEBI:28938"/>
        <dbReference type="ChEBI" id="CHEBI:58145"/>
        <dbReference type="ChEBI" id="CHEBI:58318"/>
        <dbReference type="EC" id="3.5.3.12"/>
    </reaction>
</comment>
<dbReference type="Gene3D" id="3.75.10.10">
    <property type="entry name" value="L-arginine/glycine Amidinotransferase, Chain A"/>
    <property type="match status" value="1"/>
</dbReference>
<dbReference type="PANTHER" id="PTHR31377">
    <property type="entry name" value="AGMATINE DEIMINASE-RELATED"/>
    <property type="match status" value="1"/>
</dbReference>
<accession>A0A1H7N2Q3</accession>
<evidence type="ECO:0000256" key="1">
    <source>
        <dbReference type="ARBA" id="ARBA00022801"/>
    </source>
</evidence>
<dbReference type="GO" id="GO:0047632">
    <property type="term" value="F:agmatine deiminase activity"/>
    <property type="evidence" value="ECO:0007669"/>
    <property type="project" value="UniProtKB-UniRule"/>
</dbReference>
<dbReference type="NCBIfam" id="NF010070">
    <property type="entry name" value="PRK13551.1"/>
    <property type="match status" value="1"/>
</dbReference>
<dbReference type="EC" id="3.5.3.12" evidence="3"/>
<reference evidence="4 5" key="1">
    <citation type="submission" date="2016-10" db="EMBL/GenBank/DDBJ databases">
        <authorList>
            <person name="de Groot N.N."/>
        </authorList>
    </citation>
    <scope>NUCLEOTIDE SEQUENCE [LARGE SCALE GENOMIC DNA]</scope>
    <source>
        <strain evidence="4 5">JCM 19513</strain>
    </source>
</reference>
<evidence type="ECO:0000313" key="5">
    <source>
        <dbReference type="Proteomes" id="UP000185766"/>
    </source>
</evidence>
<protein>
    <recommendedName>
        <fullName evidence="3">Agmatine deiminase</fullName>
        <ecNumber evidence="3">3.5.3.12</ecNumber>
    </recommendedName>
    <alternativeName>
        <fullName evidence="3">Agmatine iminohydrolase</fullName>
    </alternativeName>
</protein>
<dbReference type="InterPro" id="IPR007466">
    <property type="entry name" value="Peptidyl-Arg-deiminase_porph"/>
</dbReference>